<dbReference type="OrthoDB" id="7357206at2"/>
<evidence type="ECO:0000313" key="1">
    <source>
        <dbReference type="EMBL" id="AWK04781.1"/>
    </source>
</evidence>
<evidence type="ECO:0000313" key="2">
    <source>
        <dbReference type="Proteomes" id="UP000245250"/>
    </source>
</evidence>
<sequence length="151" mass="17652">MEPIDFFKLQAKNLFRDFKTQKVISENTGGDFNYEYSPKYFHIYDVITDYGIDEENFTLMNAQHVIAKIACFAKWGDLAKASFSELELAKLLFEHQDKIDILSWNLYIAEAQAMNEQLLDAEIQVGIFEQVVIEDNIFDMSIQSYLLKHDF</sequence>
<proteinExistence type="predicted"/>
<protein>
    <submittedName>
        <fullName evidence="1">Uncharacterized protein</fullName>
    </submittedName>
</protein>
<organism evidence="1 2">
    <name type="scientific">Flavobacterium crocinum</name>
    <dbReference type="NCBI Taxonomy" id="2183896"/>
    <lineage>
        <taxon>Bacteria</taxon>
        <taxon>Pseudomonadati</taxon>
        <taxon>Bacteroidota</taxon>
        <taxon>Flavobacteriia</taxon>
        <taxon>Flavobacteriales</taxon>
        <taxon>Flavobacteriaceae</taxon>
        <taxon>Flavobacterium</taxon>
    </lineage>
</organism>
<dbReference type="AlphaFoldDB" id="A0A2S1YL24"/>
<gene>
    <name evidence="1" type="ORF">HYN56_11315</name>
</gene>
<dbReference type="RefSeq" id="WP_109192265.1">
    <property type="nucleotide sequence ID" value="NZ_CP029255.1"/>
</dbReference>
<dbReference type="Proteomes" id="UP000245250">
    <property type="component" value="Chromosome"/>
</dbReference>
<dbReference type="KEGG" id="fcr:HYN56_11315"/>
<accession>A0A2S1YL24</accession>
<reference evidence="1 2" key="1">
    <citation type="submission" date="2018-05" db="EMBL/GenBank/DDBJ databases">
        <title>Genome sequencing of Flavobacterium sp. HYN0056.</title>
        <authorList>
            <person name="Yi H."/>
            <person name="Baek C."/>
        </authorList>
    </citation>
    <scope>NUCLEOTIDE SEQUENCE [LARGE SCALE GENOMIC DNA]</scope>
    <source>
        <strain evidence="1 2">HYN0056</strain>
    </source>
</reference>
<keyword evidence="2" id="KW-1185">Reference proteome</keyword>
<dbReference type="EMBL" id="CP029255">
    <property type="protein sequence ID" value="AWK04781.1"/>
    <property type="molecule type" value="Genomic_DNA"/>
</dbReference>
<name>A0A2S1YL24_9FLAO</name>